<dbReference type="InterPro" id="IPR013078">
    <property type="entry name" value="His_Pase_superF_clade-1"/>
</dbReference>
<dbReference type="Proteomes" id="UP000562124">
    <property type="component" value="Unassembled WGS sequence"/>
</dbReference>
<feature type="active site" description="Tele-phosphohistidine intermediate" evidence="1">
    <location>
        <position position="11"/>
    </location>
</feature>
<comment type="caution">
    <text evidence="3">The sequence shown here is derived from an EMBL/GenBank/DDBJ whole genome shotgun (WGS) entry which is preliminary data.</text>
</comment>
<feature type="binding site" evidence="2">
    <location>
        <begin position="10"/>
        <end position="17"/>
    </location>
    <ligand>
        <name>substrate</name>
    </ligand>
</feature>
<dbReference type="CDD" id="cd07067">
    <property type="entry name" value="HP_PGM_like"/>
    <property type="match status" value="1"/>
</dbReference>
<sequence>MSAGTVILWRHARTAHNASARLQGQVDIPLDDVGTRQAKAAAAALLATTKPAAIVVSDLGRAAATADFLAELTGLEPVREPRVRERGFGLWEGLTGEEISAGWATEYAQWRAGGEPENVGAESRAEVAARMVEAIGDHAERVDDDGALVVVSHGAAITLAVTAMLGLDITGWRGIAGLTNAHWSELRRNPDGVTPSWRLFGHDLGPSTSIEEWNAGTALA</sequence>
<keyword evidence="4" id="KW-1185">Reference proteome</keyword>
<dbReference type="AlphaFoldDB" id="A0A7Y0M112"/>
<name>A0A7Y0M112_CELFI</name>
<dbReference type="InterPro" id="IPR050275">
    <property type="entry name" value="PGM_Phosphatase"/>
</dbReference>
<organism evidence="3 4">
    <name type="scientific">Cellulomonas fimi</name>
    <dbReference type="NCBI Taxonomy" id="1708"/>
    <lineage>
        <taxon>Bacteria</taxon>
        <taxon>Bacillati</taxon>
        <taxon>Actinomycetota</taxon>
        <taxon>Actinomycetes</taxon>
        <taxon>Micrococcales</taxon>
        <taxon>Cellulomonadaceae</taxon>
        <taxon>Cellulomonas</taxon>
    </lineage>
</organism>
<evidence type="ECO:0000256" key="1">
    <source>
        <dbReference type="PIRSR" id="PIRSR613078-1"/>
    </source>
</evidence>
<dbReference type="PANTHER" id="PTHR48100">
    <property type="entry name" value="BROAD-SPECIFICITY PHOSPHATASE YOR283W-RELATED"/>
    <property type="match status" value="1"/>
</dbReference>
<dbReference type="Gene3D" id="3.40.50.1240">
    <property type="entry name" value="Phosphoglycerate mutase-like"/>
    <property type="match status" value="1"/>
</dbReference>
<dbReference type="GO" id="GO:0016791">
    <property type="term" value="F:phosphatase activity"/>
    <property type="evidence" value="ECO:0007669"/>
    <property type="project" value="TreeGrafter"/>
</dbReference>
<evidence type="ECO:0000256" key="2">
    <source>
        <dbReference type="PIRSR" id="PIRSR613078-2"/>
    </source>
</evidence>
<dbReference type="InterPro" id="IPR029033">
    <property type="entry name" value="His_PPase_superfam"/>
</dbReference>
<proteinExistence type="predicted"/>
<dbReference type="RefSeq" id="WP_169326005.1">
    <property type="nucleotide sequence ID" value="NZ_JABCJJ010000046.1"/>
</dbReference>
<evidence type="ECO:0000313" key="4">
    <source>
        <dbReference type="Proteomes" id="UP000562124"/>
    </source>
</evidence>
<reference evidence="3 4" key="1">
    <citation type="submission" date="2020-04" db="EMBL/GenBank/DDBJ databases">
        <title>Sequencing and Assembly of C. fimi.</title>
        <authorList>
            <person name="Ramsey A.R."/>
        </authorList>
    </citation>
    <scope>NUCLEOTIDE SEQUENCE [LARGE SCALE GENOMIC DNA]</scope>
    <source>
        <strain evidence="3 4">SB</strain>
    </source>
</reference>
<gene>
    <name evidence="3" type="ORF">HIR71_15655</name>
</gene>
<evidence type="ECO:0000313" key="3">
    <source>
        <dbReference type="EMBL" id="NMR21636.1"/>
    </source>
</evidence>
<dbReference type="SMART" id="SM00855">
    <property type="entry name" value="PGAM"/>
    <property type="match status" value="1"/>
</dbReference>
<dbReference type="SUPFAM" id="SSF53254">
    <property type="entry name" value="Phosphoglycerate mutase-like"/>
    <property type="match status" value="1"/>
</dbReference>
<accession>A0A7Y0M112</accession>
<dbReference type="GO" id="GO:0005737">
    <property type="term" value="C:cytoplasm"/>
    <property type="evidence" value="ECO:0007669"/>
    <property type="project" value="TreeGrafter"/>
</dbReference>
<feature type="binding site" evidence="2">
    <location>
        <position position="61"/>
    </location>
    <ligand>
        <name>substrate</name>
    </ligand>
</feature>
<dbReference type="PANTHER" id="PTHR48100:SF62">
    <property type="entry name" value="GLUCOSYL-3-PHOSPHOGLYCERATE PHOSPHATASE"/>
    <property type="match status" value="1"/>
</dbReference>
<dbReference type="EMBL" id="JABCJJ010000046">
    <property type="protein sequence ID" value="NMR21636.1"/>
    <property type="molecule type" value="Genomic_DNA"/>
</dbReference>
<protein>
    <submittedName>
        <fullName evidence="3">Histidine phosphatase family protein</fullName>
    </submittedName>
</protein>
<feature type="active site" description="Proton donor/acceptor" evidence="1">
    <location>
        <position position="85"/>
    </location>
</feature>
<dbReference type="Pfam" id="PF00300">
    <property type="entry name" value="His_Phos_1"/>
    <property type="match status" value="1"/>
</dbReference>